<dbReference type="SUPFAM" id="SSF49503">
    <property type="entry name" value="Cupredoxins"/>
    <property type="match status" value="3"/>
</dbReference>
<evidence type="ECO:0000256" key="2">
    <source>
        <dbReference type="ARBA" id="ARBA00023002"/>
    </source>
</evidence>
<keyword evidence="1" id="KW-0479">Metal-binding</keyword>
<gene>
    <name evidence="5" type="ORF">BJY22_007587</name>
</gene>
<evidence type="ECO:0000313" key="5">
    <source>
        <dbReference type="EMBL" id="NIK61870.1"/>
    </source>
</evidence>
<evidence type="ECO:0000313" key="6">
    <source>
        <dbReference type="Proteomes" id="UP000555407"/>
    </source>
</evidence>
<dbReference type="PANTHER" id="PTHR11709">
    <property type="entry name" value="MULTI-COPPER OXIDASE"/>
    <property type="match status" value="1"/>
</dbReference>
<dbReference type="EMBL" id="JAASRO010000001">
    <property type="protein sequence ID" value="NIK61870.1"/>
    <property type="molecule type" value="Genomic_DNA"/>
</dbReference>
<dbReference type="AlphaFoldDB" id="A0A7X5VIH3"/>
<dbReference type="RefSeq" id="WP_337759777.1">
    <property type="nucleotide sequence ID" value="NZ_JAASRO010000001.1"/>
</dbReference>
<dbReference type="InterPro" id="IPR045087">
    <property type="entry name" value="Cu-oxidase_fam"/>
</dbReference>
<dbReference type="Proteomes" id="UP000555407">
    <property type="component" value="Unassembled WGS sequence"/>
</dbReference>
<dbReference type="InterPro" id="IPR008972">
    <property type="entry name" value="Cupredoxin"/>
</dbReference>
<keyword evidence="6" id="KW-1185">Reference proteome</keyword>
<reference evidence="5 6" key="1">
    <citation type="submission" date="2020-03" db="EMBL/GenBank/DDBJ databases">
        <title>Sequencing the genomes of 1000 actinobacteria strains.</title>
        <authorList>
            <person name="Klenk H.-P."/>
        </authorList>
    </citation>
    <scope>NUCLEOTIDE SEQUENCE [LARGE SCALE GENOMIC DNA]</scope>
    <source>
        <strain evidence="5 6">DSM 45490</strain>
    </source>
</reference>
<protein>
    <submittedName>
        <fullName evidence="5">FtsP/CotA-like multicopper oxidase with cupredoxin domain</fullName>
    </submittedName>
</protein>
<feature type="domain" description="Plastocyanin-like" evidence="4">
    <location>
        <begin position="86"/>
        <end position="196"/>
    </location>
</feature>
<evidence type="ECO:0000259" key="4">
    <source>
        <dbReference type="Pfam" id="PF07732"/>
    </source>
</evidence>
<dbReference type="Pfam" id="PF07732">
    <property type="entry name" value="Cu-oxidase_3"/>
    <property type="match status" value="1"/>
</dbReference>
<dbReference type="Pfam" id="PF07731">
    <property type="entry name" value="Cu-oxidase_2"/>
    <property type="match status" value="1"/>
</dbReference>
<dbReference type="PROSITE" id="PS00080">
    <property type="entry name" value="MULTICOPPER_OXIDASE2"/>
    <property type="match status" value="1"/>
</dbReference>
<dbReference type="GO" id="GO:0016491">
    <property type="term" value="F:oxidoreductase activity"/>
    <property type="evidence" value="ECO:0007669"/>
    <property type="project" value="UniProtKB-KW"/>
</dbReference>
<feature type="domain" description="Plastocyanin-like" evidence="3">
    <location>
        <begin position="360"/>
        <end position="461"/>
    </location>
</feature>
<dbReference type="InterPro" id="IPR011707">
    <property type="entry name" value="Cu-oxidase-like_N"/>
</dbReference>
<sequence>MKKRRWGRLVALGITLAVLVPLGYLWATSLVPGEYDPARMGYADYGGGHAMAGHEHHGGASVADLTGPKTGTPDVDVTLVARQQKFQLASGETIDGYTLNGTSPGPLIRARVGDLVQVTLVNESVKDGATVHWHGIDVPNAEDGVAGVTQDAVPVGGKHVYRFTAEQAGTYWYHSHQVSSEEVKGGLFGTIVIAPATPGDVIAAIHTYDGKRTINGRTGTARVELPAGTTARVRVINTDNAILRVGLTGTPYKVVAVDGREVHGPTAVTAAYALPAGGRADLEAVVPAGGMRLVAGTPTLSLGIGPADPPTAELPGETVDLLTYGTPAPLGFDPGTADRNFEYRIGRRPGFLDGMPGLWWTINGHKFPDVPMFMVAEGDVVRMKISNTSGQAHPMHLHGHHAVVLSRNGVAATGSPWWVDTLEVGNKETYEIAFVADNPGLWMDHCHNLPHASEGLMTHLMYEGITTPYRVGGNSHNEPE</sequence>
<comment type="caution">
    <text evidence="5">The sequence shown here is derived from an EMBL/GenBank/DDBJ whole genome shotgun (WGS) entry which is preliminary data.</text>
</comment>
<dbReference type="InterPro" id="IPR002355">
    <property type="entry name" value="Cu_oxidase_Cu_BS"/>
</dbReference>
<accession>A0A7X5VIH3</accession>
<name>A0A7X5VIH3_9ACTN</name>
<dbReference type="GO" id="GO:0005507">
    <property type="term" value="F:copper ion binding"/>
    <property type="evidence" value="ECO:0007669"/>
    <property type="project" value="InterPro"/>
</dbReference>
<dbReference type="Gene3D" id="2.60.40.420">
    <property type="entry name" value="Cupredoxins - blue copper proteins"/>
    <property type="match status" value="3"/>
</dbReference>
<dbReference type="InterPro" id="IPR011706">
    <property type="entry name" value="Cu-oxidase_C"/>
</dbReference>
<evidence type="ECO:0000256" key="1">
    <source>
        <dbReference type="ARBA" id="ARBA00022723"/>
    </source>
</evidence>
<evidence type="ECO:0000259" key="3">
    <source>
        <dbReference type="Pfam" id="PF07731"/>
    </source>
</evidence>
<organism evidence="5 6">
    <name type="scientific">Kribbella shirazensis</name>
    <dbReference type="NCBI Taxonomy" id="1105143"/>
    <lineage>
        <taxon>Bacteria</taxon>
        <taxon>Bacillati</taxon>
        <taxon>Actinomycetota</taxon>
        <taxon>Actinomycetes</taxon>
        <taxon>Propionibacteriales</taxon>
        <taxon>Kribbellaceae</taxon>
        <taxon>Kribbella</taxon>
    </lineage>
</organism>
<proteinExistence type="predicted"/>
<dbReference type="CDD" id="cd04202">
    <property type="entry name" value="CuRO_D2_2dMcoN_like"/>
    <property type="match status" value="1"/>
</dbReference>
<keyword evidence="2" id="KW-0560">Oxidoreductase</keyword>